<sequence>EEAAILYISRILWVNRQIRDTLIQMFHETLSLFLGKIISQRLLESRDFIGAERVMREILKKYPEDIENLRSLSDLLVEINHPSEAIAILMKGTKHITVKDDMQDIVDRICRIYFETGEYKLLTEFFKKNPQILDSTNIQWIIRSYIETGDFDSADRLAGQYHGALLKEDSFHEIIEEMNLKKEFLSMVG</sequence>
<proteinExistence type="predicted"/>
<gene>
    <name evidence="1" type="ORF">B2A_12198</name>
</gene>
<reference evidence="1" key="1">
    <citation type="submission" date="2013-08" db="EMBL/GenBank/DDBJ databases">
        <authorList>
            <person name="Mendez C."/>
            <person name="Richter M."/>
            <person name="Ferrer M."/>
            <person name="Sanchez J."/>
        </authorList>
    </citation>
    <scope>NUCLEOTIDE SEQUENCE</scope>
</reference>
<dbReference type="AlphaFoldDB" id="T1A603"/>
<accession>T1A603</accession>
<feature type="non-terminal residue" evidence="1">
    <location>
        <position position="189"/>
    </location>
</feature>
<dbReference type="EMBL" id="AUZZ01008793">
    <property type="protein sequence ID" value="EQD36309.1"/>
    <property type="molecule type" value="Genomic_DNA"/>
</dbReference>
<protein>
    <submittedName>
        <fullName evidence="1">Uncharacterized protein</fullName>
    </submittedName>
</protein>
<evidence type="ECO:0000313" key="1">
    <source>
        <dbReference type="EMBL" id="EQD36309.1"/>
    </source>
</evidence>
<feature type="non-terminal residue" evidence="1">
    <location>
        <position position="1"/>
    </location>
</feature>
<name>T1A603_9ZZZZ</name>
<organism evidence="1">
    <name type="scientific">mine drainage metagenome</name>
    <dbReference type="NCBI Taxonomy" id="410659"/>
    <lineage>
        <taxon>unclassified sequences</taxon>
        <taxon>metagenomes</taxon>
        <taxon>ecological metagenomes</taxon>
    </lineage>
</organism>
<dbReference type="InterPro" id="IPR011990">
    <property type="entry name" value="TPR-like_helical_dom_sf"/>
</dbReference>
<comment type="caution">
    <text evidence="1">The sequence shown here is derived from an EMBL/GenBank/DDBJ whole genome shotgun (WGS) entry which is preliminary data.</text>
</comment>
<dbReference type="Gene3D" id="1.25.40.10">
    <property type="entry name" value="Tetratricopeptide repeat domain"/>
    <property type="match status" value="1"/>
</dbReference>
<reference evidence="1" key="2">
    <citation type="journal article" date="2014" name="ISME J.">
        <title>Microbial stratification in low pH oxic and suboxic macroscopic growths along an acid mine drainage.</title>
        <authorList>
            <person name="Mendez-Garcia C."/>
            <person name="Mesa V."/>
            <person name="Sprenger R.R."/>
            <person name="Richter M."/>
            <person name="Diez M.S."/>
            <person name="Solano J."/>
            <person name="Bargiela R."/>
            <person name="Golyshina O.V."/>
            <person name="Manteca A."/>
            <person name="Ramos J.L."/>
            <person name="Gallego J.R."/>
            <person name="Llorente I."/>
            <person name="Martins Dos Santos V.A."/>
            <person name="Jensen O.N."/>
            <person name="Pelaez A.I."/>
            <person name="Sanchez J."/>
            <person name="Ferrer M."/>
        </authorList>
    </citation>
    <scope>NUCLEOTIDE SEQUENCE</scope>
</reference>